<dbReference type="InterPro" id="IPR051814">
    <property type="entry name" value="NAD(P)H-dep_FMN_reductase"/>
</dbReference>
<keyword evidence="4" id="KW-0560">Oxidoreductase</keyword>
<keyword evidence="7" id="KW-1185">Reference proteome</keyword>
<dbReference type="PANTHER" id="PTHR43408:SF1">
    <property type="entry name" value="FMN REDUCTASE (NADPH)"/>
    <property type="match status" value="1"/>
</dbReference>
<dbReference type="Gene3D" id="3.40.50.360">
    <property type="match status" value="1"/>
</dbReference>
<dbReference type="RefSeq" id="WP_345928775.1">
    <property type="nucleotide sequence ID" value="NZ_JBDIVF010000007.1"/>
</dbReference>
<comment type="caution">
    <text evidence="6">The sequence shown here is derived from an EMBL/GenBank/DDBJ whole genome shotgun (WGS) entry which is preliminary data.</text>
</comment>
<feature type="domain" description="NADPH-dependent FMN reductase-like" evidence="5">
    <location>
        <begin position="4"/>
        <end position="136"/>
    </location>
</feature>
<name>A0ABV2CT69_9RHOO</name>
<evidence type="ECO:0000313" key="7">
    <source>
        <dbReference type="Proteomes" id="UP001548590"/>
    </source>
</evidence>
<sequence length="183" mass="19493">MAHIITLAGSPSAHSRSTRLLGEAEAQLREAGFSVQRFSIEDFPPADLLRGGTDSPAAQALNAAIEEADGLLIASPVYQASFTAGLKGILDQIRHRGLRGKVVMSLSTSGSAASRHALELSLLPVLRSLEARHIEPGLNVPDKDFPSPAETTAPDIPDEIRIYLRNGLATFCERVDSAQTTLV</sequence>
<dbReference type="InterPro" id="IPR029039">
    <property type="entry name" value="Flavoprotein-like_sf"/>
</dbReference>
<keyword evidence="2" id="KW-0285">Flavoprotein</keyword>
<dbReference type="SUPFAM" id="SSF52218">
    <property type="entry name" value="Flavoproteins"/>
    <property type="match status" value="1"/>
</dbReference>
<reference evidence="6 7" key="1">
    <citation type="submission" date="2024-07" db="EMBL/GenBank/DDBJ databases">
        <title>Uliginosibacterium paludis KCTC:42655.</title>
        <authorList>
            <person name="Kim M.K."/>
        </authorList>
    </citation>
    <scope>NUCLEOTIDE SEQUENCE [LARGE SCALE GENOMIC DNA]</scope>
    <source>
        <strain evidence="6 7">KCTC 42655</strain>
    </source>
</reference>
<dbReference type="Proteomes" id="UP001548590">
    <property type="component" value="Unassembled WGS sequence"/>
</dbReference>
<proteinExistence type="inferred from homology"/>
<dbReference type="InterPro" id="IPR005025">
    <property type="entry name" value="FMN_Rdtase-like_dom"/>
</dbReference>
<evidence type="ECO:0000256" key="2">
    <source>
        <dbReference type="ARBA" id="ARBA00022630"/>
    </source>
</evidence>
<dbReference type="Pfam" id="PF03358">
    <property type="entry name" value="FMN_red"/>
    <property type="match status" value="1"/>
</dbReference>
<dbReference type="PANTHER" id="PTHR43408">
    <property type="entry name" value="FMN REDUCTASE (NADPH)"/>
    <property type="match status" value="1"/>
</dbReference>
<organism evidence="6 7">
    <name type="scientific">Uliginosibacterium paludis</name>
    <dbReference type="NCBI Taxonomy" id="1615952"/>
    <lineage>
        <taxon>Bacteria</taxon>
        <taxon>Pseudomonadati</taxon>
        <taxon>Pseudomonadota</taxon>
        <taxon>Betaproteobacteria</taxon>
        <taxon>Rhodocyclales</taxon>
        <taxon>Zoogloeaceae</taxon>
        <taxon>Uliginosibacterium</taxon>
    </lineage>
</organism>
<evidence type="ECO:0000313" key="6">
    <source>
        <dbReference type="EMBL" id="MET1491107.1"/>
    </source>
</evidence>
<comment type="similarity">
    <text evidence="1">Belongs to the SsuE family.</text>
</comment>
<dbReference type="EMBL" id="JBEWLZ010000009">
    <property type="protein sequence ID" value="MET1491107.1"/>
    <property type="molecule type" value="Genomic_DNA"/>
</dbReference>
<accession>A0ABV2CT69</accession>
<evidence type="ECO:0000259" key="5">
    <source>
        <dbReference type="Pfam" id="PF03358"/>
    </source>
</evidence>
<protein>
    <submittedName>
        <fullName evidence="6">NAD(P)H-dependent oxidoreductase</fullName>
    </submittedName>
</protein>
<keyword evidence="3" id="KW-0288">FMN</keyword>
<evidence type="ECO:0000256" key="1">
    <source>
        <dbReference type="ARBA" id="ARBA00005990"/>
    </source>
</evidence>
<gene>
    <name evidence="6" type="ORF">ABVT11_14805</name>
</gene>
<evidence type="ECO:0000256" key="3">
    <source>
        <dbReference type="ARBA" id="ARBA00022643"/>
    </source>
</evidence>
<evidence type="ECO:0000256" key="4">
    <source>
        <dbReference type="ARBA" id="ARBA00023002"/>
    </source>
</evidence>